<dbReference type="GO" id="GO:0017004">
    <property type="term" value="P:cytochrome complex assembly"/>
    <property type="evidence" value="ECO:0007669"/>
    <property type="project" value="UniProtKB-KW"/>
</dbReference>
<dbReference type="PANTHER" id="PTHR32234:SF0">
    <property type="entry name" value="THIOL:DISULFIDE INTERCHANGE PROTEIN DSBD"/>
    <property type="match status" value="1"/>
</dbReference>
<evidence type="ECO:0000313" key="11">
    <source>
        <dbReference type="Proteomes" id="UP000500895"/>
    </source>
</evidence>
<proteinExistence type="predicted"/>
<feature type="transmembrane region" description="Helical" evidence="7">
    <location>
        <begin position="357"/>
        <end position="381"/>
    </location>
</feature>
<dbReference type="RefSeq" id="WP_166467892.1">
    <property type="nucleotide sequence ID" value="NZ_CP050066.2"/>
</dbReference>
<keyword evidence="10" id="KW-0560">Oxidoreductase</keyword>
<dbReference type="SUPFAM" id="SSF52833">
    <property type="entry name" value="Thioredoxin-like"/>
    <property type="match status" value="1"/>
</dbReference>
<dbReference type="InterPro" id="IPR036929">
    <property type="entry name" value="DsbDN_sf"/>
</dbReference>
<keyword evidence="8" id="KW-0732">Signal</keyword>
<dbReference type="SUPFAM" id="SSF74863">
    <property type="entry name" value="Thiol:disulfide interchange protein DsbD, N-terminal domain (DsbD-alpha)"/>
    <property type="match status" value="1"/>
</dbReference>
<dbReference type="GO" id="GO:0045454">
    <property type="term" value="P:cell redox homeostasis"/>
    <property type="evidence" value="ECO:0007669"/>
    <property type="project" value="TreeGrafter"/>
</dbReference>
<dbReference type="Proteomes" id="UP000500895">
    <property type="component" value="Chromosome"/>
</dbReference>
<feature type="chain" id="PRO_5026191539" evidence="8">
    <location>
        <begin position="22"/>
        <end position="608"/>
    </location>
</feature>
<dbReference type="InterPro" id="IPR036249">
    <property type="entry name" value="Thioredoxin-like_sf"/>
</dbReference>
<keyword evidence="3 7" id="KW-0812">Transmembrane</keyword>
<evidence type="ECO:0000259" key="9">
    <source>
        <dbReference type="PROSITE" id="PS51352"/>
    </source>
</evidence>
<feature type="transmembrane region" description="Helical" evidence="7">
    <location>
        <begin position="235"/>
        <end position="258"/>
    </location>
</feature>
<dbReference type="PROSITE" id="PS51352">
    <property type="entry name" value="THIOREDOXIN_2"/>
    <property type="match status" value="1"/>
</dbReference>
<name>A0A6G9A4Y4_9BRAD</name>
<protein>
    <submittedName>
        <fullName evidence="10">Protein-disulfide reductase DsbD</fullName>
        <ecNumber evidence="10">1.8.1.8</ecNumber>
    </submittedName>
</protein>
<feature type="transmembrane region" description="Helical" evidence="7">
    <location>
        <begin position="273"/>
        <end position="295"/>
    </location>
</feature>
<dbReference type="EMBL" id="CP050066">
    <property type="protein sequence ID" value="QIP07273.1"/>
    <property type="molecule type" value="Genomic_DNA"/>
</dbReference>
<feature type="transmembrane region" description="Helical" evidence="7">
    <location>
        <begin position="195"/>
        <end position="223"/>
    </location>
</feature>
<accession>A0A6G9A4Y4</accession>
<dbReference type="GO" id="GO:0005886">
    <property type="term" value="C:plasma membrane"/>
    <property type="evidence" value="ECO:0007669"/>
    <property type="project" value="UniProtKB-SubCell"/>
</dbReference>
<evidence type="ECO:0000256" key="7">
    <source>
        <dbReference type="SAM" id="Phobius"/>
    </source>
</evidence>
<dbReference type="Gene3D" id="3.40.30.10">
    <property type="entry name" value="Glutaredoxin"/>
    <property type="match status" value="1"/>
</dbReference>
<dbReference type="PANTHER" id="PTHR32234">
    <property type="entry name" value="THIOL:DISULFIDE INTERCHANGE PROTEIN DSBD"/>
    <property type="match status" value="1"/>
</dbReference>
<dbReference type="NCBIfam" id="NF001419">
    <property type="entry name" value="PRK00293.1"/>
    <property type="match status" value="1"/>
</dbReference>
<feature type="domain" description="Thioredoxin" evidence="9">
    <location>
        <begin position="454"/>
        <end position="606"/>
    </location>
</feature>
<dbReference type="GO" id="GO:0047134">
    <property type="term" value="F:protein-disulfide reductase [NAD(P)H] activity"/>
    <property type="evidence" value="ECO:0007669"/>
    <property type="project" value="UniProtKB-EC"/>
</dbReference>
<evidence type="ECO:0000313" key="10">
    <source>
        <dbReference type="EMBL" id="QIP07273.1"/>
    </source>
</evidence>
<evidence type="ECO:0000256" key="8">
    <source>
        <dbReference type="SAM" id="SignalP"/>
    </source>
</evidence>
<feature type="signal peptide" evidence="8">
    <location>
        <begin position="1"/>
        <end position="21"/>
    </location>
</feature>
<evidence type="ECO:0000256" key="1">
    <source>
        <dbReference type="ARBA" id="ARBA00004651"/>
    </source>
</evidence>
<dbReference type="InterPro" id="IPR035671">
    <property type="entry name" value="DsbD_gamma"/>
</dbReference>
<evidence type="ECO:0000256" key="4">
    <source>
        <dbReference type="ARBA" id="ARBA00022748"/>
    </source>
</evidence>
<feature type="transmembrane region" description="Helical" evidence="7">
    <location>
        <begin position="393"/>
        <end position="411"/>
    </location>
</feature>
<dbReference type="InterPro" id="IPR003834">
    <property type="entry name" value="Cyt_c_assmbl_TM_dom"/>
</dbReference>
<dbReference type="CDD" id="cd02953">
    <property type="entry name" value="DsbDgamma"/>
    <property type="match status" value="1"/>
</dbReference>
<keyword evidence="4" id="KW-0201">Cytochrome c-type biogenesis</keyword>
<comment type="subcellular location">
    <subcellularLocation>
        <location evidence="1">Cell membrane</location>
        <topology evidence="1">Multi-pass membrane protein</topology>
    </subcellularLocation>
</comment>
<dbReference type="InterPro" id="IPR013766">
    <property type="entry name" value="Thioredoxin_domain"/>
</dbReference>
<organism evidence="10 11">
    <name type="scientific">Bradyrhizobium symbiodeficiens</name>
    <dbReference type="NCBI Taxonomy" id="1404367"/>
    <lineage>
        <taxon>Bacteria</taxon>
        <taxon>Pseudomonadati</taxon>
        <taxon>Pseudomonadota</taxon>
        <taxon>Alphaproteobacteria</taxon>
        <taxon>Hyphomicrobiales</taxon>
        <taxon>Nitrobacteraceae</taxon>
        <taxon>Bradyrhizobium</taxon>
    </lineage>
</organism>
<dbReference type="Pfam" id="PF02683">
    <property type="entry name" value="DsbD_TM"/>
    <property type="match status" value="1"/>
</dbReference>
<evidence type="ECO:0000256" key="3">
    <source>
        <dbReference type="ARBA" id="ARBA00022692"/>
    </source>
</evidence>
<reference evidence="10 11" key="1">
    <citation type="journal article" date="2020" name="Int. J. Syst. Evol. Microbiol.">
        <title>Description and complete genome sequences of Bradyrhizobium symbiodeficiens sp. nov., a non-symbiotic bacterium associated with legumes native to Canada.</title>
        <authorList>
            <person name="Bromfield E.S.P."/>
            <person name="Cloutier S."/>
            <person name="Nguyen H.D.T."/>
        </authorList>
    </citation>
    <scope>NUCLEOTIDE SEQUENCE [LARGE SCALE GENOMIC DNA]</scope>
    <source>
        <strain evidence="10 11">101S1MB</strain>
    </source>
</reference>
<evidence type="ECO:0000256" key="2">
    <source>
        <dbReference type="ARBA" id="ARBA00022475"/>
    </source>
</evidence>
<feature type="transmembrane region" description="Helical" evidence="7">
    <location>
        <begin position="444"/>
        <end position="466"/>
    </location>
</feature>
<sequence length="608" mass="64047">MPGFQRLSILLFILMLPLAQAGAGTPPSADEAFQLKVSRDDAGLSLTWAIGPGSYLYRAMIVAKNAMPPGTPVAVQTTQGEPKEDPDFGPQEIYRNSAKAQIASADLRGLREIAVTYQGCAEQYQICYPPVAKTINLQTLAIKDRDENGAALSRPSSEFVDAPDIAGASDDSLSTNAAPTPDRDTSSWVTLGGMLVSFFGFGVLLSFSPCTFPLVPIFFGLMARSQEHLSFGRGLVLAAAFVGASASAYAALGAFAAWSGSGENLQILLQTPIALGAMSAVLVILSLSMFGLFEIQLPTSFVERISGAASDGSRGPLAAAAVLGFGAALIAGPCVTPPLATALLYVARTGDVVRGMAALFVFGVGMGMPLLVFGALGPRFLPKPGPWLVRVRHAFGFILLAVAISIFSRVLSQQTTLQLWGGLATGVSVYFGTQFLMVQGRWRFASMGLASIALLIGSALMIGSAGDDSLDATRILDRFVTRQTASDPPVRTIRSVAALHDELAAARTDGKPLLLDFSAEWCVECRVMDAVLRTPEVRAQLQDFRMVRADVTVVNEASRALMKRFDIVGPPTILLFGTHGNVDPAVKIIGAVDADALLGKLTAATSAD</sequence>
<dbReference type="Gene3D" id="2.60.40.1250">
    <property type="entry name" value="Thiol:disulfide interchange protein DsbD, N-terminal domain"/>
    <property type="match status" value="1"/>
</dbReference>
<keyword evidence="6 7" id="KW-0472">Membrane</keyword>
<dbReference type="Pfam" id="PF13899">
    <property type="entry name" value="Thioredoxin_7"/>
    <property type="match status" value="1"/>
</dbReference>
<evidence type="ECO:0000256" key="6">
    <source>
        <dbReference type="ARBA" id="ARBA00023136"/>
    </source>
</evidence>
<dbReference type="InterPro" id="IPR028250">
    <property type="entry name" value="DsbDN"/>
</dbReference>
<dbReference type="AlphaFoldDB" id="A0A6G9A4Y4"/>
<keyword evidence="2" id="KW-1003">Cell membrane</keyword>
<dbReference type="Pfam" id="PF11412">
    <property type="entry name" value="DsbD_N"/>
    <property type="match status" value="1"/>
</dbReference>
<feature type="transmembrane region" description="Helical" evidence="7">
    <location>
        <begin position="417"/>
        <end position="437"/>
    </location>
</feature>
<evidence type="ECO:0000256" key="5">
    <source>
        <dbReference type="ARBA" id="ARBA00022989"/>
    </source>
</evidence>
<gene>
    <name evidence="10" type="primary">dsbD</name>
    <name evidence="10" type="ORF">HAV00_13830</name>
</gene>
<keyword evidence="5 7" id="KW-1133">Transmembrane helix</keyword>
<feature type="transmembrane region" description="Helical" evidence="7">
    <location>
        <begin position="316"/>
        <end position="345"/>
    </location>
</feature>
<dbReference type="EC" id="1.8.1.8" evidence="10"/>